<dbReference type="RefSeq" id="WP_272779867.1">
    <property type="nucleotide sequence ID" value="NZ_JAQQLI010000058.1"/>
</dbReference>
<sequence length="737" mass="80371">MLLRTSLSCAAATGTVLAALGGSPAPAQTASSTATPVELEPLTVEGQVGGKGKGEGNVSGKPAVLTTTTTRQQLDDQQIDSLADYARRIDAGLSYGTGNRSVNIQGLDKNRVLTTLDDIRIPWMYDGARGVQGGVSAFDFDTIARVDVVKSTDSSFFGAGALGGMLALRTIDPEEVLRTGKMFGGISRISYDSADRSWYGQQTLAARANNTFFLFQGGYKKGHETENQGDIGGTGTTRTEKNPSDYDQNNYLVKLHHYVDGGHRLAVTAESYRREETIDTLTSVSSTYKTYSTQEILKRKRVSAAYDYKAPASGNWLDTAHLLLYWQQVNLETGTYAYRLTTPVGTYNRDSNLKEISYGVKGSAAKEYDLGWARHLIAVGGEVYATRTSQYAAGEDNCTSAIRACSYYHVNQSDMPDVEGTTVGLYAQDRIALLDGVVRLTPGLRFDWYEQNPKETATYTANDAYEGTPASSSGSKLSPKLLAEWDIAPKVTLYAQWAQAFRAPTATELYLTYGGSGSYVSIGNPDLKPETSNGYTVGVKLGDDQLGGNVRGYYNRYENFIDTVTLTAAEAGLSGSYPYGVFKYINRANVEIYGGEVSAHWRFMPGWLARTSIAYTVGKDLDEDVHLNSIPPLKAIVGLGYATKIWGADATVTMAAARNQVEDPTSDTNKTPAYTIVDLTAWWEPELLKGWRLQAGVFNLFDATYYNALDIPDSQQLAKAYYTQPGRTFKASAIFRF</sequence>
<dbReference type="Pfam" id="PF07715">
    <property type="entry name" value="Plug"/>
    <property type="match status" value="1"/>
</dbReference>
<keyword evidence="6 15" id="KW-0732">Signal</keyword>
<evidence type="ECO:0000256" key="2">
    <source>
        <dbReference type="ARBA" id="ARBA00009810"/>
    </source>
</evidence>
<dbReference type="Gene3D" id="2.40.170.20">
    <property type="entry name" value="TonB-dependent receptor, beta-barrel domain"/>
    <property type="match status" value="1"/>
</dbReference>
<keyword evidence="3 11" id="KW-0813">Transport</keyword>
<dbReference type="PROSITE" id="PS52016">
    <property type="entry name" value="TONB_DEPENDENT_REC_3"/>
    <property type="match status" value="1"/>
</dbReference>
<evidence type="ECO:0000313" key="19">
    <source>
        <dbReference type="Proteomes" id="UP001165652"/>
    </source>
</evidence>
<evidence type="ECO:0000256" key="9">
    <source>
        <dbReference type="ARBA" id="ARBA00023170"/>
    </source>
</evidence>
<comment type="similarity">
    <text evidence="2 11 13">Belongs to the TonB-dependent receptor family.</text>
</comment>
<evidence type="ECO:0000256" key="4">
    <source>
        <dbReference type="ARBA" id="ARBA00022452"/>
    </source>
</evidence>
<dbReference type="NCBIfam" id="TIGR01785">
    <property type="entry name" value="TonB-hemin"/>
    <property type="match status" value="1"/>
</dbReference>
<keyword evidence="7 13" id="KW-0798">TonB box</keyword>
<evidence type="ECO:0000259" key="17">
    <source>
        <dbReference type="Pfam" id="PF07715"/>
    </source>
</evidence>
<evidence type="ECO:0000256" key="15">
    <source>
        <dbReference type="SAM" id="SignalP"/>
    </source>
</evidence>
<evidence type="ECO:0000256" key="11">
    <source>
        <dbReference type="PROSITE-ProRule" id="PRU01360"/>
    </source>
</evidence>
<evidence type="ECO:0000256" key="7">
    <source>
        <dbReference type="ARBA" id="ARBA00023077"/>
    </source>
</evidence>
<organism evidence="18 19">
    <name type="scientific">Rhodoplanes tepidamans</name>
    <name type="common">Rhodoplanes cryptolactis</name>
    <dbReference type="NCBI Taxonomy" id="200616"/>
    <lineage>
        <taxon>Bacteria</taxon>
        <taxon>Pseudomonadati</taxon>
        <taxon>Pseudomonadota</taxon>
        <taxon>Alphaproteobacteria</taxon>
        <taxon>Hyphomicrobiales</taxon>
        <taxon>Nitrobacteraceae</taxon>
        <taxon>Rhodoplanes</taxon>
    </lineage>
</organism>
<evidence type="ECO:0000256" key="12">
    <source>
        <dbReference type="PROSITE-ProRule" id="PRU10144"/>
    </source>
</evidence>
<dbReference type="InterPro" id="IPR010949">
    <property type="entry name" value="TonB_Hb/transfer/lactofer_rcpt"/>
</dbReference>
<feature type="signal peptide" evidence="15">
    <location>
        <begin position="1"/>
        <end position="18"/>
    </location>
</feature>
<dbReference type="InterPro" id="IPR036942">
    <property type="entry name" value="Beta-barrel_TonB_sf"/>
</dbReference>
<dbReference type="PANTHER" id="PTHR30069">
    <property type="entry name" value="TONB-DEPENDENT OUTER MEMBRANE RECEPTOR"/>
    <property type="match status" value="1"/>
</dbReference>
<evidence type="ECO:0000256" key="1">
    <source>
        <dbReference type="ARBA" id="ARBA00004571"/>
    </source>
</evidence>
<keyword evidence="8 11" id="KW-0472">Membrane</keyword>
<feature type="compositionally biased region" description="Gly residues" evidence="14">
    <location>
        <begin position="47"/>
        <end position="57"/>
    </location>
</feature>
<keyword evidence="5 11" id="KW-0812">Transmembrane</keyword>
<reference evidence="18" key="1">
    <citation type="journal article" date="2023" name="Microbiol Resour">
        <title>Genome Sequences of Rhodoplanes serenus and Two Thermotolerant Strains, Rhodoplanes tepidamans and 'Rhodoplanes cryptolactis,' Further Refine the Genus.</title>
        <authorList>
            <person name="Rayyan A.A."/>
            <person name="Kyndt J.A."/>
        </authorList>
    </citation>
    <scope>NUCLEOTIDE SEQUENCE</scope>
    <source>
        <strain evidence="18">DSM 9987</strain>
    </source>
</reference>
<feature type="region of interest" description="Disordered" evidence="14">
    <location>
        <begin position="224"/>
        <end position="246"/>
    </location>
</feature>
<proteinExistence type="inferred from homology"/>
<dbReference type="Proteomes" id="UP001165652">
    <property type="component" value="Unassembled WGS sequence"/>
</dbReference>
<feature type="short sequence motif" description="TonB C-terminal box" evidence="12">
    <location>
        <begin position="720"/>
        <end position="737"/>
    </location>
</feature>
<evidence type="ECO:0000256" key="13">
    <source>
        <dbReference type="RuleBase" id="RU003357"/>
    </source>
</evidence>
<dbReference type="Pfam" id="PF00593">
    <property type="entry name" value="TonB_dep_Rec_b-barrel"/>
    <property type="match status" value="1"/>
</dbReference>
<name>A0ABT5JHN6_RHOTP</name>
<dbReference type="InterPro" id="IPR012910">
    <property type="entry name" value="Plug_dom"/>
</dbReference>
<reference evidence="18" key="2">
    <citation type="submission" date="2023-02" db="EMBL/GenBank/DDBJ databases">
        <authorList>
            <person name="Rayyan A."/>
            <person name="Meyer T."/>
            <person name="Kyndt J.A."/>
        </authorList>
    </citation>
    <scope>NUCLEOTIDE SEQUENCE</scope>
    <source>
        <strain evidence="18">DSM 9987</strain>
    </source>
</reference>
<keyword evidence="19" id="KW-1185">Reference proteome</keyword>
<feature type="chain" id="PRO_5047216388" evidence="15">
    <location>
        <begin position="19"/>
        <end position="737"/>
    </location>
</feature>
<dbReference type="InterPro" id="IPR011276">
    <property type="entry name" value="TonB_haem/Hb_rcpt"/>
</dbReference>
<keyword evidence="10 11" id="KW-0998">Cell outer membrane</keyword>
<evidence type="ECO:0000313" key="18">
    <source>
        <dbReference type="EMBL" id="MDC7789037.1"/>
    </source>
</evidence>
<dbReference type="NCBIfam" id="TIGR01786">
    <property type="entry name" value="TonB-hemlactrns"/>
    <property type="match status" value="1"/>
</dbReference>
<dbReference type="PANTHER" id="PTHR30069:SF29">
    <property type="entry name" value="HEMOGLOBIN AND HEMOGLOBIN-HAPTOGLOBIN-BINDING PROTEIN 1-RELATED"/>
    <property type="match status" value="1"/>
</dbReference>
<evidence type="ECO:0000256" key="10">
    <source>
        <dbReference type="ARBA" id="ARBA00023237"/>
    </source>
</evidence>
<accession>A0ABT5JHN6</accession>
<dbReference type="Gene3D" id="2.170.130.10">
    <property type="entry name" value="TonB-dependent receptor, plug domain"/>
    <property type="match status" value="1"/>
</dbReference>
<dbReference type="InterPro" id="IPR037066">
    <property type="entry name" value="Plug_dom_sf"/>
</dbReference>
<protein>
    <submittedName>
        <fullName evidence="18">TonB-dependent hemoglobin/transferrin/lactoferrin family receptor</fullName>
    </submittedName>
</protein>
<feature type="domain" description="TonB-dependent receptor plug" evidence="17">
    <location>
        <begin position="66"/>
        <end position="164"/>
    </location>
</feature>
<comment type="subcellular location">
    <subcellularLocation>
        <location evidence="1 11">Cell outer membrane</location>
        <topology evidence="1 11">Multi-pass membrane protein</topology>
    </subcellularLocation>
</comment>
<evidence type="ECO:0000256" key="6">
    <source>
        <dbReference type="ARBA" id="ARBA00022729"/>
    </source>
</evidence>
<feature type="domain" description="TonB-dependent receptor-like beta-barrel" evidence="16">
    <location>
        <begin position="246"/>
        <end position="700"/>
    </location>
</feature>
<keyword evidence="9 18" id="KW-0675">Receptor</keyword>
<feature type="compositionally biased region" description="Low complexity" evidence="14">
    <location>
        <begin position="58"/>
        <end position="70"/>
    </location>
</feature>
<evidence type="ECO:0000256" key="14">
    <source>
        <dbReference type="SAM" id="MobiDB-lite"/>
    </source>
</evidence>
<comment type="caution">
    <text evidence="18">The sequence shown here is derived from an EMBL/GenBank/DDBJ whole genome shotgun (WGS) entry which is preliminary data.</text>
</comment>
<evidence type="ECO:0000259" key="16">
    <source>
        <dbReference type="Pfam" id="PF00593"/>
    </source>
</evidence>
<evidence type="ECO:0000256" key="5">
    <source>
        <dbReference type="ARBA" id="ARBA00022692"/>
    </source>
</evidence>
<dbReference type="CDD" id="cd01347">
    <property type="entry name" value="ligand_gated_channel"/>
    <property type="match status" value="1"/>
</dbReference>
<gene>
    <name evidence="18" type="ORF">PQJ73_25435</name>
</gene>
<dbReference type="PROSITE" id="PS01156">
    <property type="entry name" value="TONB_DEPENDENT_REC_2"/>
    <property type="match status" value="1"/>
</dbReference>
<dbReference type="EMBL" id="JAQQLI010000058">
    <property type="protein sequence ID" value="MDC7789037.1"/>
    <property type="molecule type" value="Genomic_DNA"/>
</dbReference>
<dbReference type="SUPFAM" id="SSF56935">
    <property type="entry name" value="Porins"/>
    <property type="match status" value="1"/>
</dbReference>
<dbReference type="InterPro" id="IPR000531">
    <property type="entry name" value="Beta-barrel_TonB"/>
</dbReference>
<feature type="region of interest" description="Disordered" evidence="14">
    <location>
        <begin position="46"/>
        <end position="70"/>
    </location>
</feature>
<evidence type="ECO:0000256" key="3">
    <source>
        <dbReference type="ARBA" id="ARBA00022448"/>
    </source>
</evidence>
<keyword evidence="4 11" id="KW-1134">Transmembrane beta strand</keyword>
<dbReference type="InterPro" id="IPR010917">
    <property type="entry name" value="TonB_rcpt_CS"/>
</dbReference>
<dbReference type="InterPro" id="IPR039426">
    <property type="entry name" value="TonB-dep_rcpt-like"/>
</dbReference>
<evidence type="ECO:0000256" key="8">
    <source>
        <dbReference type="ARBA" id="ARBA00023136"/>
    </source>
</evidence>